<dbReference type="Proteomes" id="UP000028980">
    <property type="component" value="Unassembled WGS sequence"/>
</dbReference>
<dbReference type="EMBL" id="BBLG01000037">
    <property type="protein sequence ID" value="GAK78103.1"/>
    <property type="molecule type" value="Genomic_DNA"/>
</dbReference>
<evidence type="ECO:0000313" key="1">
    <source>
        <dbReference type="EMBL" id="GAK78103.1"/>
    </source>
</evidence>
<gene>
    <name evidence="1" type="ORF">JCM19296_3717</name>
</gene>
<proteinExistence type="predicted"/>
<evidence type="ECO:0000313" key="2">
    <source>
        <dbReference type="Proteomes" id="UP000028980"/>
    </source>
</evidence>
<protein>
    <submittedName>
        <fullName evidence="1">Uncharacterized protein</fullName>
    </submittedName>
</protein>
<comment type="caution">
    <text evidence="1">The sequence shown here is derived from an EMBL/GenBank/DDBJ whole genome shotgun (WGS) entry which is preliminary data.</text>
</comment>
<organism evidence="1 2">
    <name type="scientific">Nonlabens ulvanivorans</name>
    <name type="common">Persicivirga ulvanivorans</name>
    <dbReference type="NCBI Taxonomy" id="906888"/>
    <lineage>
        <taxon>Bacteria</taxon>
        <taxon>Pseudomonadati</taxon>
        <taxon>Bacteroidota</taxon>
        <taxon>Flavobacteriia</taxon>
        <taxon>Flavobacteriales</taxon>
        <taxon>Flavobacteriaceae</taxon>
        <taxon>Nonlabens</taxon>
    </lineage>
</organism>
<accession>A0A081DGQ7</accession>
<name>A0A081DGQ7_NONUL</name>
<sequence>MVHGDYMDYLNEGVEEFDHEIPSLEQIKAGILRRQYVNSEDIGYLGYILEQELGSLKFYSTWVEELKDEPHEIINTDNKEAIKRLINFWNEIGFEYRKKSESELIIWKEPKPSA</sequence>
<reference evidence="1 2" key="1">
    <citation type="journal article" date="2014" name="Genome Announc.">
        <title>Draft Genome Sequences of Marine Flavobacterium Nonlabens Strains NR17, NR24, NR27, NR32, NR33, and Ara13.</title>
        <authorList>
            <person name="Nakanishi M."/>
            <person name="Meirelles P."/>
            <person name="Suzuki R."/>
            <person name="Takatani N."/>
            <person name="Mino S."/>
            <person name="Suda W."/>
            <person name="Oshima K."/>
            <person name="Hattori M."/>
            <person name="Ohkuma M."/>
            <person name="Hosokawa M."/>
            <person name="Miyashita K."/>
            <person name="Thompson F.L."/>
            <person name="Niwa A."/>
            <person name="Sawabe T."/>
            <person name="Sawabe T."/>
        </authorList>
    </citation>
    <scope>NUCLEOTIDE SEQUENCE [LARGE SCALE GENOMIC DNA]</scope>
    <source>
        <strain evidence="2">JCM19296</strain>
    </source>
</reference>
<dbReference type="AlphaFoldDB" id="A0A081DGQ7"/>